<keyword evidence="2" id="KW-0645">Protease</keyword>
<keyword evidence="3" id="KW-0378">Hydrolase</keyword>
<dbReference type="Proteomes" id="UP000823388">
    <property type="component" value="Chromosome 1K"/>
</dbReference>
<evidence type="ECO:0000313" key="7">
    <source>
        <dbReference type="Proteomes" id="UP000823388"/>
    </source>
</evidence>
<name>A0A8T0XII2_PANVG</name>
<feature type="domain" description="Ubiquitin-like protease family profile" evidence="5">
    <location>
        <begin position="125"/>
        <end position="225"/>
    </location>
</feature>
<dbReference type="InterPro" id="IPR003653">
    <property type="entry name" value="Peptidase_C48_C"/>
</dbReference>
<comment type="similarity">
    <text evidence="1">Belongs to the peptidase C48 family.</text>
</comment>
<keyword evidence="7" id="KW-1185">Reference proteome</keyword>
<accession>A0A8T0XII2</accession>
<evidence type="ECO:0000256" key="4">
    <source>
        <dbReference type="SAM" id="MobiDB-lite"/>
    </source>
</evidence>
<proteinExistence type="inferred from homology"/>
<sequence>MRGPRPTTSSTPAGAGFDDDFADEDVGCRRTRMSRRLGGADSPRRAVSSSIGEGAPGVGRATSGMAPHAAVGKSCMARKRKTEATNTAPSPKRTTRATSRVEKASFRGGAESDATADCNEAKKHLEQDIRKKRSANKHACRDLCAVIGPHTKEKEDNVPVGSNNVPVHQENAEQPGGDGHWFTIVVNLDAKEFQVIDSLRNPNNEELQSKATQARVKIITLWRKFTAKHKGCKVPTIYTFRLQYVEGYKQIGIH</sequence>
<evidence type="ECO:0000256" key="3">
    <source>
        <dbReference type="ARBA" id="ARBA00022801"/>
    </source>
</evidence>
<dbReference type="SUPFAM" id="SSF54001">
    <property type="entry name" value="Cysteine proteinases"/>
    <property type="match status" value="1"/>
</dbReference>
<dbReference type="Gene3D" id="3.40.395.10">
    <property type="entry name" value="Adenoviral Proteinase, Chain A"/>
    <property type="match status" value="1"/>
</dbReference>
<evidence type="ECO:0000259" key="5">
    <source>
        <dbReference type="Pfam" id="PF02902"/>
    </source>
</evidence>
<evidence type="ECO:0000256" key="1">
    <source>
        <dbReference type="ARBA" id="ARBA00005234"/>
    </source>
</evidence>
<gene>
    <name evidence="6" type="ORF">PVAP13_1KG497000</name>
</gene>
<dbReference type="GO" id="GO:0008234">
    <property type="term" value="F:cysteine-type peptidase activity"/>
    <property type="evidence" value="ECO:0007669"/>
    <property type="project" value="InterPro"/>
</dbReference>
<dbReference type="AlphaFoldDB" id="A0A8T0XII2"/>
<evidence type="ECO:0000313" key="6">
    <source>
        <dbReference type="EMBL" id="KAG2661302.1"/>
    </source>
</evidence>
<protein>
    <recommendedName>
        <fullName evidence="5">Ubiquitin-like protease family profile domain-containing protein</fullName>
    </recommendedName>
</protein>
<dbReference type="InterPro" id="IPR038765">
    <property type="entry name" value="Papain-like_cys_pep_sf"/>
</dbReference>
<feature type="compositionally biased region" description="Polar residues" evidence="4">
    <location>
        <begin position="1"/>
        <end position="12"/>
    </location>
</feature>
<organism evidence="6 7">
    <name type="scientific">Panicum virgatum</name>
    <name type="common">Blackwell switchgrass</name>
    <dbReference type="NCBI Taxonomy" id="38727"/>
    <lineage>
        <taxon>Eukaryota</taxon>
        <taxon>Viridiplantae</taxon>
        <taxon>Streptophyta</taxon>
        <taxon>Embryophyta</taxon>
        <taxon>Tracheophyta</taxon>
        <taxon>Spermatophyta</taxon>
        <taxon>Magnoliopsida</taxon>
        <taxon>Liliopsida</taxon>
        <taxon>Poales</taxon>
        <taxon>Poaceae</taxon>
        <taxon>PACMAD clade</taxon>
        <taxon>Panicoideae</taxon>
        <taxon>Panicodae</taxon>
        <taxon>Paniceae</taxon>
        <taxon>Panicinae</taxon>
        <taxon>Panicum</taxon>
        <taxon>Panicum sect. Hiantes</taxon>
    </lineage>
</organism>
<dbReference type="EMBL" id="CM029037">
    <property type="protein sequence ID" value="KAG2661302.1"/>
    <property type="molecule type" value="Genomic_DNA"/>
</dbReference>
<evidence type="ECO:0000256" key="2">
    <source>
        <dbReference type="ARBA" id="ARBA00022670"/>
    </source>
</evidence>
<reference evidence="6" key="1">
    <citation type="submission" date="2020-05" db="EMBL/GenBank/DDBJ databases">
        <title>WGS assembly of Panicum virgatum.</title>
        <authorList>
            <person name="Lovell J.T."/>
            <person name="Jenkins J."/>
            <person name="Shu S."/>
            <person name="Juenger T.E."/>
            <person name="Schmutz J."/>
        </authorList>
    </citation>
    <scope>NUCLEOTIDE SEQUENCE</scope>
    <source>
        <strain evidence="6">AP13</strain>
    </source>
</reference>
<comment type="caution">
    <text evidence="6">The sequence shown here is derived from an EMBL/GenBank/DDBJ whole genome shotgun (WGS) entry which is preliminary data.</text>
</comment>
<dbReference type="Pfam" id="PF02902">
    <property type="entry name" value="Peptidase_C48"/>
    <property type="match status" value="1"/>
</dbReference>
<dbReference type="GO" id="GO:0006508">
    <property type="term" value="P:proteolysis"/>
    <property type="evidence" value="ECO:0007669"/>
    <property type="project" value="UniProtKB-KW"/>
</dbReference>
<feature type="region of interest" description="Disordered" evidence="4">
    <location>
        <begin position="1"/>
        <end position="116"/>
    </location>
</feature>